<dbReference type="Pfam" id="PF00311">
    <property type="entry name" value="PEPcase"/>
    <property type="match status" value="1"/>
</dbReference>
<dbReference type="PROSITE" id="PS00393">
    <property type="entry name" value="PEPCASE_2"/>
    <property type="match status" value="1"/>
</dbReference>
<dbReference type="SUPFAM" id="SSF51621">
    <property type="entry name" value="Phosphoenolpyruvate/pyruvate domain"/>
    <property type="match status" value="1"/>
</dbReference>
<dbReference type="GO" id="GO:0015977">
    <property type="term" value="P:carbon fixation"/>
    <property type="evidence" value="ECO:0007669"/>
    <property type="project" value="InterPro"/>
</dbReference>
<dbReference type="PANTHER" id="PTHR30523">
    <property type="entry name" value="PHOSPHOENOLPYRUVATE CARBOXYLASE"/>
    <property type="match status" value="1"/>
</dbReference>
<protein>
    <recommendedName>
        <fullName evidence="2">Phosphoenolpyruvate carboxylase</fullName>
    </recommendedName>
</protein>
<keyword evidence="4" id="KW-0670">Pyruvate</keyword>
<sequence length="502" mass="57325">MRQDSSVHEACVAELLASAGINDHYSDLSEDKKCALLLKELEEDPRILSATHAEKSELLEKELSIFKTARKLKDKLGENVIRQTIISHATSVSDMLELAIMLKEVGLVDAQKARVQIVPLFETIEDLDHSEETMRRYFSLPLAKKWIASKDNYQEIMLGYSDSNKDGGYLSSCWTLYKAQQQLTAIGDEFGVKVTFFHGRGGTVGRGGGPTYEAITSQPLKSIKDRIRLTEQGEVIGNKYGNKDAAYYNLEMLVSAAINRMITKKKSDTNTSNHYESIMDQVVDRSYDIYRDLVFGNEHFYDYFFESSPIKAISSFNIGSRPAARKTITEIGGLRAIPWVFSWSQSRVMFPGWYGVGSSFKEFIDQDPKNIEFLRDMYQNWPFFQSLLSNVDMVLSKSNMNIAFEYAKLCEDEEVQAIYYTILDEWQLTKNVILAIEGYDELLAENSYLKDSLNYRMPYFNILNYIQLELIKRQRRGELSVDEEKLIHTTINGIATGLRNSG</sequence>
<dbReference type="PANTHER" id="PTHR30523:SF6">
    <property type="entry name" value="PHOSPHOENOLPYRUVATE CARBOXYLASE"/>
    <property type="match status" value="1"/>
</dbReference>
<dbReference type="InterPro" id="IPR021135">
    <property type="entry name" value="PEP_COase"/>
</dbReference>
<comment type="function">
    <text evidence="1">Forms oxaloacetate, a four-carbon dicarboxylic acid source for the tricarboxylic acid cycle.</text>
</comment>
<dbReference type="PRINTS" id="PR00150">
    <property type="entry name" value="PEPCARBXLASE"/>
</dbReference>
<gene>
    <name evidence="4" type="ORF">HMPREF9968_1835</name>
</gene>
<dbReference type="InterPro" id="IPR033129">
    <property type="entry name" value="PEPCASE_His_AS"/>
</dbReference>
<evidence type="ECO:0000256" key="2">
    <source>
        <dbReference type="ARBA" id="ARBA00022419"/>
    </source>
</evidence>
<dbReference type="GO" id="GO:0006099">
    <property type="term" value="P:tricarboxylic acid cycle"/>
    <property type="evidence" value="ECO:0007669"/>
    <property type="project" value="InterPro"/>
</dbReference>
<feature type="active site" evidence="3">
    <location>
        <position position="165"/>
    </location>
</feature>
<comment type="caution">
    <text evidence="4">The sequence shown here is derived from an EMBL/GenBank/DDBJ whole genome shotgun (WGS) entry which is preliminary data.</text>
</comment>
<name>F5VVB9_STROR</name>
<dbReference type="Proteomes" id="UP000003695">
    <property type="component" value="Unassembled WGS sequence"/>
</dbReference>
<dbReference type="GO" id="GO:0005829">
    <property type="term" value="C:cytosol"/>
    <property type="evidence" value="ECO:0007669"/>
    <property type="project" value="TreeGrafter"/>
</dbReference>
<evidence type="ECO:0000313" key="4">
    <source>
        <dbReference type="EMBL" id="EGL88601.1"/>
    </source>
</evidence>
<organism evidence="4 5">
    <name type="scientific">Streptococcus oralis SK255</name>
    <dbReference type="NCBI Taxonomy" id="1005704"/>
    <lineage>
        <taxon>Bacteria</taxon>
        <taxon>Bacillati</taxon>
        <taxon>Bacillota</taxon>
        <taxon>Bacilli</taxon>
        <taxon>Lactobacillales</taxon>
        <taxon>Streptococcaceae</taxon>
        <taxon>Streptococcus</taxon>
    </lineage>
</organism>
<evidence type="ECO:0000256" key="3">
    <source>
        <dbReference type="PROSITE-ProRule" id="PRU10112"/>
    </source>
</evidence>
<evidence type="ECO:0000313" key="5">
    <source>
        <dbReference type="Proteomes" id="UP000003695"/>
    </source>
</evidence>
<proteinExistence type="predicted"/>
<dbReference type="GO" id="GO:0008964">
    <property type="term" value="F:phosphoenolpyruvate carboxylase activity"/>
    <property type="evidence" value="ECO:0007669"/>
    <property type="project" value="InterPro"/>
</dbReference>
<evidence type="ECO:0000256" key="1">
    <source>
        <dbReference type="ARBA" id="ARBA00003670"/>
    </source>
</evidence>
<dbReference type="eggNOG" id="COG2352">
    <property type="taxonomic scope" value="Bacteria"/>
</dbReference>
<reference evidence="4 5" key="1">
    <citation type="submission" date="2011-04" db="EMBL/GenBank/DDBJ databases">
        <authorList>
            <person name="Durkin A.S."/>
            <person name="Radune D."/>
            <person name="Hostetler J."/>
            <person name="Torralba M."/>
            <person name="Gillis M."/>
            <person name="Methe B."/>
            <person name="Sutton G."/>
            <person name="Nelson K.E."/>
        </authorList>
    </citation>
    <scope>NUCLEOTIDE SEQUENCE [LARGE SCALE GENOMIC DNA]</scope>
    <source>
        <strain evidence="4 5">SK255</strain>
    </source>
</reference>
<dbReference type="PATRIC" id="fig|1005704.3.peg.1164"/>
<dbReference type="AlphaFoldDB" id="F5VVB9"/>
<dbReference type="InterPro" id="IPR015813">
    <property type="entry name" value="Pyrv/PenolPyrv_kinase-like_dom"/>
</dbReference>
<dbReference type="EMBL" id="AFNM01000033">
    <property type="protein sequence ID" value="EGL88601.1"/>
    <property type="molecule type" value="Genomic_DNA"/>
</dbReference>
<accession>F5VVB9</accession>